<dbReference type="PANTHER" id="PTHR31394:SF1">
    <property type="entry name" value="TRANSMEMBRANE PROTEIN 199"/>
    <property type="match status" value="1"/>
</dbReference>
<dbReference type="GO" id="GO:0070072">
    <property type="term" value="P:vacuolar proton-transporting V-type ATPase complex assembly"/>
    <property type="evidence" value="ECO:0007669"/>
    <property type="project" value="InterPro"/>
</dbReference>
<proteinExistence type="predicted"/>
<feature type="transmembrane region" description="Helical" evidence="7">
    <location>
        <begin position="161"/>
        <end position="181"/>
    </location>
</feature>
<evidence type="ECO:0000256" key="4">
    <source>
        <dbReference type="ARBA" id="ARBA00022989"/>
    </source>
</evidence>
<evidence type="ECO:0000256" key="7">
    <source>
        <dbReference type="SAM" id="Phobius"/>
    </source>
</evidence>
<feature type="transmembrane region" description="Helical" evidence="7">
    <location>
        <begin position="193"/>
        <end position="212"/>
    </location>
</feature>
<keyword evidence="4 7" id="KW-1133">Transmembrane helix</keyword>
<dbReference type="RefSeq" id="XP_033675756.1">
    <property type="nucleotide sequence ID" value="XM_033824475.1"/>
</dbReference>
<reference evidence="8" key="1">
    <citation type="journal article" date="2020" name="Stud. Mycol.">
        <title>101 Dothideomycetes genomes: a test case for predicting lifestyles and emergence of pathogens.</title>
        <authorList>
            <person name="Haridas S."/>
            <person name="Albert R."/>
            <person name="Binder M."/>
            <person name="Bloem J."/>
            <person name="Labutti K."/>
            <person name="Salamov A."/>
            <person name="Andreopoulos B."/>
            <person name="Baker S."/>
            <person name="Barry K."/>
            <person name="Bills G."/>
            <person name="Bluhm B."/>
            <person name="Cannon C."/>
            <person name="Castanera R."/>
            <person name="Culley D."/>
            <person name="Daum C."/>
            <person name="Ezra D."/>
            <person name="Gonzalez J."/>
            <person name="Henrissat B."/>
            <person name="Kuo A."/>
            <person name="Liang C."/>
            <person name="Lipzen A."/>
            <person name="Lutzoni F."/>
            <person name="Magnuson J."/>
            <person name="Mondo S."/>
            <person name="Nolan M."/>
            <person name="Ohm R."/>
            <person name="Pangilinan J."/>
            <person name="Park H.-J."/>
            <person name="Ramirez L."/>
            <person name="Alfaro M."/>
            <person name="Sun H."/>
            <person name="Tritt A."/>
            <person name="Yoshinaga Y."/>
            <person name="Zwiers L.-H."/>
            <person name="Turgeon B."/>
            <person name="Goodwin S."/>
            <person name="Spatafora J."/>
            <person name="Crous P."/>
            <person name="Grigoriev I."/>
        </authorList>
    </citation>
    <scope>NUCLEOTIDE SEQUENCE</scope>
    <source>
        <strain evidence="8">CBS 122368</strain>
    </source>
</reference>
<sequence>MTPAIVRALSRAEDISPEEFGKLQLPSEPSLAGPQPGNPISHSQLIDLSKLLKKHASATSTGENQEEEPPVVYTLNTLLRSSKIYIPPPPPKPEPSPSYVALMARLRAEEEARAYTRMLNPPTSSFTSARRPPSAPVQFSIGTDAPLDEDDVGYEEVHRQMILIINVLVSIVACAVFIWVAARHWSVAKRLGLSMGGSGAVAIAEVAVYSGYVRRVKEAKRREKKKPEIKEIVQSWVIDRDSNKEVPVSGGLKGKPEECIRYRKGKHR</sequence>
<feature type="region of interest" description="Disordered" evidence="6">
    <location>
        <begin position="17"/>
        <end position="43"/>
    </location>
</feature>
<protein>
    <recommendedName>
        <fullName evidence="10">Endoplasmic reticulum-based factor for assembly of V-ATPase-domain-containing protein</fullName>
    </recommendedName>
</protein>
<dbReference type="Pfam" id="PF11712">
    <property type="entry name" value="Vma12"/>
    <property type="match status" value="1"/>
</dbReference>
<dbReference type="PANTHER" id="PTHR31394">
    <property type="entry name" value="TRANSMEMBRANE PROTEIN 199"/>
    <property type="match status" value="1"/>
</dbReference>
<evidence type="ECO:0000256" key="5">
    <source>
        <dbReference type="ARBA" id="ARBA00023136"/>
    </source>
</evidence>
<evidence type="ECO:0000256" key="1">
    <source>
        <dbReference type="ARBA" id="ARBA00004477"/>
    </source>
</evidence>
<accession>A0A6A6HSH0</accession>
<evidence type="ECO:0008006" key="10">
    <source>
        <dbReference type="Google" id="ProtNLM"/>
    </source>
</evidence>
<comment type="subcellular location">
    <subcellularLocation>
        <location evidence="1">Endoplasmic reticulum membrane</location>
        <topology evidence="1">Multi-pass membrane protein</topology>
    </subcellularLocation>
</comment>
<dbReference type="OrthoDB" id="19981at2759"/>
<dbReference type="EMBL" id="ML987215">
    <property type="protein sequence ID" value="KAF2240752.1"/>
    <property type="molecule type" value="Genomic_DNA"/>
</dbReference>
<keyword evidence="9" id="KW-1185">Reference proteome</keyword>
<evidence type="ECO:0000256" key="6">
    <source>
        <dbReference type="SAM" id="MobiDB-lite"/>
    </source>
</evidence>
<gene>
    <name evidence="8" type="ORF">BU26DRAFT_441781</name>
</gene>
<keyword evidence="2 7" id="KW-0812">Transmembrane</keyword>
<keyword evidence="5 7" id="KW-0472">Membrane</keyword>
<dbReference type="InterPro" id="IPR021013">
    <property type="entry name" value="ATPase_Vma12"/>
</dbReference>
<dbReference type="GeneID" id="54577805"/>
<name>A0A6A6HSH0_9PLEO</name>
<evidence type="ECO:0000256" key="2">
    <source>
        <dbReference type="ARBA" id="ARBA00022692"/>
    </source>
</evidence>
<dbReference type="GO" id="GO:0005789">
    <property type="term" value="C:endoplasmic reticulum membrane"/>
    <property type="evidence" value="ECO:0007669"/>
    <property type="project" value="UniProtKB-SubCell"/>
</dbReference>
<organism evidence="8 9">
    <name type="scientific">Trematosphaeria pertusa</name>
    <dbReference type="NCBI Taxonomy" id="390896"/>
    <lineage>
        <taxon>Eukaryota</taxon>
        <taxon>Fungi</taxon>
        <taxon>Dikarya</taxon>
        <taxon>Ascomycota</taxon>
        <taxon>Pezizomycotina</taxon>
        <taxon>Dothideomycetes</taxon>
        <taxon>Pleosporomycetidae</taxon>
        <taxon>Pleosporales</taxon>
        <taxon>Massarineae</taxon>
        <taxon>Trematosphaeriaceae</taxon>
        <taxon>Trematosphaeria</taxon>
    </lineage>
</organism>
<keyword evidence="3" id="KW-0256">Endoplasmic reticulum</keyword>
<dbReference type="AlphaFoldDB" id="A0A6A6HSH0"/>
<evidence type="ECO:0000313" key="8">
    <source>
        <dbReference type="EMBL" id="KAF2240752.1"/>
    </source>
</evidence>
<evidence type="ECO:0000256" key="3">
    <source>
        <dbReference type="ARBA" id="ARBA00022824"/>
    </source>
</evidence>
<dbReference type="Proteomes" id="UP000800094">
    <property type="component" value="Unassembled WGS sequence"/>
</dbReference>
<evidence type="ECO:0000313" key="9">
    <source>
        <dbReference type="Proteomes" id="UP000800094"/>
    </source>
</evidence>